<feature type="compositionally biased region" description="Basic and acidic residues" evidence="1">
    <location>
        <begin position="144"/>
        <end position="154"/>
    </location>
</feature>
<accession>A0A0J7K1D6</accession>
<evidence type="ECO:0000313" key="2">
    <source>
        <dbReference type="EMBL" id="KMQ84122.1"/>
    </source>
</evidence>
<name>A0A0J7K1D6_LASNI</name>
<reference evidence="2 3" key="1">
    <citation type="submission" date="2015-04" db="EMBL/GenBank/DDBJ databases">
        <title>Lasius niger genome sequencing.</title>
        <authorList>
            <person name="Konorov E.A."/>
            <person name="Nikitin M.A."/>
            <person name="Kirill M.V."/>
            <person name="Chang P."/>
        </authorList>
    </citation>
    <scope>NUCLEOTIDE SEQUENCE [LARGE SCALE GENOMIC DNA]</scope>
    <source>
        <tissue evidence="2">Whole</tissue>
    </source>
</reference>
<feature type="region of interest" description="Disordered" evidence="1">
    <location>
        <begin position="132"/>
        <end position="154"/>
    </location>
</feature>
<keyword evidence="3" id="KW-1185">Reference proteome</keyword>
<organism evidence="2 3">
    <name type="scientific">Lasius niger</name>
    <name type="common">Black garden ant</name>
    <dbReference type="NCBI Taxonomy" id="67767"/>
    <lineage>
        <taxon>Eukaryota</taxon>
        <taxon>Metazoa</taxon>
        <taxon>Ecdysozoa</taxon>
        <taxon>Arthropoda</taxon>
        <taxon>Hexapoda</taxon>
        <taxon>Insecta</taxon>
        <taxon>Pterygota</taxon>
        <taxon>Neoptera</taxon>
        <taxon>Endopterygota</taxon>
        <taxon>Hymenoptera</taxon>
        <taxon>Apocrita</taxon>
        <taxon>Aculeata</taxon>
        <taxon>Formicoidea</taxon>
        <taxon>Formicidae</taxon>
        <taxon>Formicinae</taxon>
        <taxon>Lasius</taxon>
        <taxon>Lasius</taxon>
    </lineage>
</organism>
<evidence type="ECO:0000313" key="3">
    <source>
        <dbReference type="Proteomes" id="UP000036403"/>
    </source>
</evidence>
<sequence length="154" mass="16636">MAVVSHAEHHGVEAGGQLGQPRFQRRQALFRRFGAGFVQRDEASGGGMLLQQHRLHQPCVGAFAALRHPALVDQGDRYAAPVQRLLRQGIEKMLWRGAAGDGQQRLGAQVQGLAQLVGQRLGQRLGQRPGIGEAVKAGNGGCGHEADPRWASRR</sequence>
<dbReference type="AlphaFoldDB" id="A0A0J7K1D6"/>
<protein>
    <submittedName>
        <fullName evidence="2">Uncharacterized protein</fullName>
    </submittedName>
</protein>
<gene>
    <name evidence="2" type="ORF">RF55_18364</name>
</gene>
<comment type="caution">
    <text evidence="2">The sequence shown here is derived from an EMBL/GenBank/DDBJ whole genome shotgun (WGS) entry which is preliminary data.</text>
</comment>
<evidence type="ECO:0000256" key="1">
    <source>
        <dbReference type="SAM" id="MobiDB-lite"/>
    </source>
</evidence>
<proteinExistence type="predicted"/>
<dbReference type="Proteomes" id="UP000036403">
    <property type="component" value="Unassembled WGS sequence"/>
</dbReference>
<dbReference type="EMBL" id="LBMM01017316">
    <property type="protein sequence ID" value="KMQ84122.1"/>
    <property type="molecule type" value="Genomic_DNA"/>
</dbReference>
<dbReference type="PaxDb" id="67767-A0A0J7K1D6"/>